<evidence type="ECO:0000313" key="3">
    <source>
        <dbReference type="Proteomes" id="UP001558713"/>
    </source>
</evidence>
<dbReference type="InterPro" id="IPR036047">
    <property type="entry name" value="F-box-like_dom_sf"/>
</dbReference>
<dbReference type="InterPro" id="IPR001810">
    <property type="entry name" value="F-box_dom"/>
</dbReference>
<evidence type="ECO:0000313" key="2">
    <source>
        <dbReference type="EMBL" id="KAL1205978.1"/>
    </source>
</evidence>
<reference evidence="2 3" key="1">
    <citation type="submission" date="2024-04" db="EMBL/GenBank/DDBJ databases">
        <title>Genome assembly C_amara_ONT_v2.</title>
        <authorList>
            <person name="Yant L."/>
            <person name="Moore C."/>
            <person name="Slenker M."/>
        </authorList>
    </citation>
    <scope>NUCLEOTIDE SEQUENCE [LARGE SCALE GENOMIC DNA]</scope>
    <source>
        <tissue evidence="2">Leaf</tissue>
    </source>
</reference>
<dbReference type="Pfam" id="PF00646">
    <property type="entry name" value="F-box"/>
    <property type="match status" value="1"/>
</dbReference>
<dbReference type="EMBL" id="JBANAX010000510">
    <property type="protein sequence ID" value="KAL1205978.1"/>
    <property type="molecule type" value="Genomic_DNA"/>
</dbReference>
<dbReference type="InterPro" id="IPR055411">
    <property type="entry name" value="LRR_FXL15/At3g58940/PEG3-like"/>
</dbReference>
<organism evidence="2 3">
    <name type="scientific">Cardamine amara subsp. amara</name>
    <dbReference type="NCBI Taxonomy" id="228776"/>
    <lineage>
        <taxon>Eukaryota</taxon>
        <taxon>Viridiplantae</taxon>
        <taxon>Streptophyta</taxon>
        <taxon>Embryophyta</taxon>
        <taxon>Tracheophyta</taxon>
        <taxon>Spermatophyta</taxon>
        <taxon>Magnoliopsida</taxon>
        <taxon>eudicotyledons</taxon>
        <taxon>Gunneridae</taxon>
        <taxon>Pentapetalae</taxon>
        <taxon>rosids</taxon>
        <taxon>malvids</taxon>
        <taxon>Brassicales</taxon>
        <taxon>Brassicaceae</taxon>
        <taxon>Cardamineae</taxon>
        <taxon>Cardamine</taxon>
    </lineage>
</organism>
<protein>
    <submittedName>
        <fullName evidence="2">F-box/LRR-repeat protein</fullName>
    </submittedName>
</protein>
<name>A0ABD1AGU5_CARAN</name>
<dbReference type="Gene3D" id="3.80.10.10">
    <property type="entry name" value="Ribonuclease Inhibitor"/>
    <property type="match status" value="1"/>
</dbReference>
<dbReference type="InterPro" id="IPR055294">
    <property type="entry name" value="FBL60-like"/>
</dbReference>
<dbReference type="Gene3D" id="1.20.1280.50">
    <property type="match status" value="1"/>
</dbReference>
<dbReference type="InterPro" id="IPR006566">
    <property type="entry name" value="FBD"/>
</dbReference>
<dbReference type="SUPFAM" id="SSF81383">
    <property type="entry name" value="F-box domain"/>
    <property type="match status" value="1"/>
</dbReference>
<dbReference type="SMART" id="SM00579">
    <property type="entry name" value="FBD"/>
    <property type="match status" value="1"/>
</dbReference>
<sequence>MDRISDLPDGIIIRILSFLLIDEAASTSLLSKRWRDMFAFTPNLHFALTKPKQFLPFVDHRQNFMDFVDRVLAVSGNSAIRSFTLKCRLGVGSAHTNRWICNVLNRGVLDLHLDVKAQDSLIFEVFACKTLVKLKLNRFEIPLLPEDASLPALKTLTLDYVRFYNLGAFEKLISACPLLEELLMDYITWELWKCSHILSCPTLKRLTTKCLGFSVELGSMSFDNPNLVYLEYSDFVQLHYPVVNLDSLVEAKLGLTMKEGGPDNCDPSNLIKGLRNVEILNLSCPETVEIFGIFREAMPVFENLFHLSITSEVDFCSSVSSLPSLLNKSPNLHTLVIKGFLRHDNPGSVCECFLGCSRLLSCPVKVLELTEYEASIKELEQMKHFLEELSCLELVKVCASAKDDKEKLRLTMDLLMLPRASSKCKVQVNVS</sequence>
<keyword evidence="3" id="KW-1185">Reference proteome</keyword>
<dbReference type="Pfam" id="PF24758">
    <property type="entry name" value="LRR_At5g56370"/>
    <property type="match status" value="1"/>
</dbReference>
<dbReference type="SUPFAM" id="SSF52047">
    <property type="entry name" value="RNI-like"/>
    <property type="match status" value="1"/>
</dbReference>
<dbReference type="AlphaFoldDB" id="A0ABD1AGU5"/>
<comment type="caution">
    <text evidence="2">The sequence shown here is derived from an EMBL/GenBank/DDBJ whole genome shotgun (WGS) entry which is preliminary data.</text>
</comment>
<accession>A0ABD1AGU5</accession>
<evidence type="ECO:0000259" key="1">
    <source>
        <dbReference type="PROSITE" id="PS50181"/>
    </source>
</evidence>
<feature type="domain" description="F-box" evidence="1">
    <location>
        <begin position="1"/>
        <end position="49"/>
    </location>
</feature>
<dbReference type="PANTHER" id="PTHR31293:SF12">
    <property type="entry name" value="RNI-LIKE SUPERFAMILY PROTEIN"/>
    <property type="match status" value="1"/>
</dbReference>
<proteinExistence type="predicted"/>
<dbReference type="PANTHER" id="PTHR31293">
    <property type="entry name" value="RNI-LIKE SUPERFAMILY PROTEIN"/>
    <property type="match status" value="1"/>
</dbReference>
<gene>
    <name evidence="2" type="ORF">V5N11_018055</name>
</gene>
<dbReference type="PROSITE" id="PS50181">
    <property type="entry name" value="FBOX"/>
    <property type="match status" value="1"/>
</dbReference>
<dbReference type="Proteomes" id="UP001558713">
    <property type="component" value="Unassembled WGS sequence"/>
</dbReference>
<dbReference type="InterPro" id="IPR032675">
    <property type="entry name" value="LRR_dom_sf"/>
</dbReference>